<evidence type="ECO:0000313" key="9">
    <source>
        <dbReference type="Proteomes" id="UP000230273"/>
    </source>
</evidence>
<keyword evidence="5 6" id="KW-0949">S-adenosyl-L-methionine</keyword>
<sequence length="243" mass="27754">MSTLYIVATPIGNLEDIPKRAFRILSEVDLILCEDTRVTQRLLDRYEIKTKTLSYHQHSEIKKLDYIISLLKEGKSLALVSDAGTPGISDPGNKLINLAIQQCDNLTIIPIPGPSALTAAASISGLSMDRFLFLGFPPIKKKRKKFFEEIINSKYPVVLYESPYRIKKTLEQINETIKQYNNIKTLRYRSGTLFPSEITIQVVVCRELTKKFETIYRGTIEEILLQLSKEEIKGEFVIVLERK</sequence>
<dbReference type="GO" id="GO:0070677">
    <property type="term" value="F:rRNA (cytosine-2'-O-)-methyltransferase activity"/>
    <property type="evidence" value="ECO:0007669"/>
    <property type="project" value="UniProtKB-UniRule"/>
</dbReference>
<evidence type="ECO:0000256" key="2">
    <source>
        <dbReference type="ARBA" id="ARBA00022552"/>
    </source>
</evidence>
<keyword evidence="3 6" id="KW-0489">Methyltransferase</keyword>
<dbReference type="HAMAP" id="MF_01877">
    <property type="entry name" value="16SrRNA_methyltr_I"/>
    <property type="match status" value="1"/>
</dbReference>
<dbReference type="InterPro" id="IPR018063">
    <property type="entry name" value="SAM_MeTrfase_RsmI_CS"/>
</dbReference>
<dbReference type="InterPro" id="IPR014777">
    <property type="entry name" value="4pyrrole_Mease_sub1"/>
</dbReference>
<comment type="similarity">
    <text evidence="6">Belongs to the methyltransferase superfamily. RsmI family.</text>
</comment>
<evidence type="ECO:0000259" key="7">
    <source>
        <dbReference type="Pfam" id="PF00590"/>
    </source>
</evidence>
<evidence type="ECO:0000256" key="1">
    <source>
        <dbReference type="ARBA" id="ARBA00022490"/>
    </source>
</evidence>
<dbReference type="PANTHER" id="PTHR46111:SF1">
    <property type="entry name" value="RIBOSOMAL RNA SMALL SUBUNIT METHYLTRANSFERASE I"/>
    <property type="match status" value="1"/>
</dbReference>
<dbReference type="InterPro" id="IPR008189">
    <property type="entry name" value="rRNA_ssu_MeTfrase_I"/>
</dbReference>
<reference evidence="8 9" key="1">
    <citation type="submission" date="2017-09" db="EMBL/GenBank/DDBJ databases">
        <title>Depth-based differentiation of microbial function through sediment-hosted aquifers and enrichment of novel symbionts in the deep terrestrial subsurface.</title>
        <authorList>
            <person name="Probst A.J."/>
            <person name="Ladd B."/>
            <person name="Jarett J.K."/>
            <person name="Geller-Mcgrath D.E."/>
            <person name="Sieber C.M."/>
            <person name="Emerson J.B."/>
            <person name="Anantharaman K."/>
            <person name="Thomas B.C."/>
            <person name="Malmstrom R."/>
            <person name="Stieglmeier M."/>
            <person name="Klingl A."/>
            <person name="Woyke T."/>
            <person name="Ryan C.M."/>
            <person name="Banfield J.F."/>
        </authorList>
    </citation>
    <scope>NUCLEOTIDE SEQUENCE [LARGE SCALE GENOMIC DNA]</scope>
    <source>
        <strain evidence="8">CG23_combo_of_CG06-09_8_20_14_all_38_19</strain>
    </source>
</reference>
<evidence type="ECO:0000256" key="3">
    <source>
        <dbReference type="ARBA" id="ARBA00022603"/>
    </source>
</evidence>
<accession>A0A2G9YWR5</accession>
<comment type="function">
    <text evidence="6">Catalyzes the 2'-O-methylation of the ribose of cytidine 1402 (C1402) in 16S rRNA.</text>
</comment>
<protein>
    <recommendedName>
        <fullName evidence="6">Ribosomal RNA small subunit methyltransferase I</fullName>
        <ecNumber evidence="6">2.1.1.198</ecNumber>
    </recommendedName>
    <alternativeName>
        <fullName evidence="6">16S rRNA 2'-O-ribose C1402 methyltransferase</fullName>
    </alternativeName>
    <alternativeName>
        <fullName evidence="6">rRNA (cytidine-2'-O-)-methyltransferase RsmI</fullName>
    </alternativeName>
</protein>
<dbReference type="EC" id="2.1.1.198" evidence="6"/>
<gene>
    <name evidence="6 8" type="primary">rsmI</name>
    <name evidence="8" type="ORF">COX36_04785</name>
</gene>
<dbReference type="AlphaFoldDB" id="A0A2G9YWR5"/>
<comment type="catalytic activity">
    <reaction evidence="6">
        <text>cytidine(1402) in 16S rRNA + S-adenosyl-L-methionine = 2'-O-methylcytidine(1402) in 16S rRNA + S-adenosyl-L-homocysteine + H(+)</text>
        <dbReference type="Rhea" id="RHEA:42924"/>
        <dbReference type="Rhea" id="RHEA-COMP:10285"/>
        <dbReference type="Rhea" id="RHEA-COMP:10286"/>
        <dbReference type="ChEBI" id="CHEBI:15378"/>
        <dbReference type="ChEBI" id="CHEBI:57856"/>
        <dbReference type="ChEBI" id="CHEBI:59789"/>
        <dbReference type="ChEBI" id="CHEBI:74495"/>
        <dbReference type="ChEBI" id="CHEBI:82748"/>
        <dbReference type="EC" id="2.1.1.198"/>
    </reaction>
</comment>
<keyword evidence="2 6" id="KW-0698">rRNA processing</keyword>
<dbReference type="Gene3D" id="3.40.1010.10">
    <property type="entry name" value="Cobalt-precorrin-4 Transmethylase, Domain 1"/>
    <property type="match status" value="1"/>
</dbReference>
<dbReference type="PIRSF" id="PIRSF005917">
    <property type="entry name" value="MTase_YraL"/>
    <property type="match status" value="1"/>
</dbReference>
<dbReference type="CDD" id="cd11648">
    <property type="entry name" value="RsmI"/>
    <property type="match status" value="1"/>
</dbReference>
<keyword evidence="4 6" id="KW-0808">Transferase</keyword>
<feature type="domain" description="Tetrapyrrole methylase" evidence="7">
    <location>
        <begin position="3"/>
        <end position="223"/>
    </location>
</feature>
<dbReference type="FunFam" id="3.40.1010.10:FF:000007">
    <property type="entry name" value="Ribosomal RNA small subunit methyltransferase I"/>
    <property type="match status" value="1"/>
</dbReference>
<comment type="caution">
    <text evidence="8">The sequence shown here is derived from an EMBL/GenBank/DDBJ whole genome shotgun (WGS) entry which is preliminary data.</text>
</comment>
<evidence type="ECO:0000313" key="8">
    <source>
        <dbReference type="EMBL" id="PIP23173.1"/>
    </source>
</evidence>
<dbReference type="GO" id="GO:0005737">
    <property type="term" value="C:cytoplasm"/>
    <property type="evidence" value="ECO:0007669"/>
    <property type="project" value="UniProtKB-SubCell"/>
</dbReference>
<dbReference type="SUPFAM" id="SSF53790">
    <property type="entry name" value="Tetrapyrrole methylase"/>
    <property type="match status" value="1"/>
</dbReference>
<dbReference type="PANTHER" id="PTHR46111">
    <property type="entry name" value="RIBOSOMAL RNA SMALL SUBUNIT METHYLTRANSFERASE I"/>
    <property type="match status" value="1"/>
</dbReference>
<dbReference type="NCBIfam" id="TIGR00096">
    <property type="entry name" value="16S rRNA (cytidine(1402)-2'-O)-methyltransferase"/>
    <property type="match status" value="1"/>
</dbReference>
<organism evidence="8 9">
    <name type="scientific">Candidatus Nealsonbacteria bacterium CG23_combo_of_CG06-09_8_20_14_all_38_19</name>
    <dbReference type="NCBI Taxonomy" id="1974721"/>
    <lineage>
        <taxon>Bacteria</taxon>
        <taxon>Candidatus Nealsoniibacteriota</taxon>
    </lineage>
</organism>
<dbReference type="EMBL" id="PCRP01000075">
    <property type="protein sequence ID" value="PIP23173.1"/>
    <property type="molecule type" value="Genomic_DNA"/>
</dbReference>
<dbReference type="InterPro" id="IPR000878">
    <property type="entry name" value="4pyrrol_Mease"/>
</dbReference>
<evidence type="ECO:0000256" key="6">
    <source>
        <dbReference type="HAMAP-Rule" id="MF_01877"/>
    </source>
</evidence>
<name>A0A2G9YWR5_9BACT</name>
<keyword evidence="1 6" id="KW-0963">Cytoplasm</keyword>
<comment type="subcellular location">
    <subcellularLocation>
        <location evidence="6">Cytoplasm</location>
    </subcellularLocation>
</comment>
<evidence type="ECO:0000256" key="5">
    <source>
        <dbReference type="ARBA" id="ARBA00022691"/>
    </source>
</evidence>
<proteinExistence type="inferred from homology"/>
<dbReference type="Pfam" id="PF00590">
    <property type="entry name" value="TP_methylase"/>
    <property type="match status" value="1"/>
</dbReference>
<evidence type="ECO:0000256" key="4">
    <source>
        <dbReference type="ARBA" id="ARBA00022679"/>
    </source>
</evidence>
<dbReference type="Proteomes" id="UP000230273">
    <property type="component" value="Unassembled WGS sequence"/>
</dbReference>
<dbReference type="InterPro" id="IPR035996">
    <property type="entry name" value="4pyrrol_Methylase_sf"/>
</dbReference>
<dbReference type="Gene3D" id="3.30.950.10">
    <property type="entry name" value="Methyltransferase, Cobalt-precorrin-4 Transmethylase, Domain 2"/>
    <property type="match status" value="1"/>
</dbReference>
<dbReference type="InterPro" id="IPR014776">
    <property type="entry name" value="4pyrrole_Mease_sub2"/>
</dbReference>
<dbReference type="PROSITE" id="PS01296">
    <property type="entry name" value="RSMI"/>
    <property type="match status" value="1"/>
</dbReference>